<dbReference type="STRING" id="70996.SE18_18675"/>
<dbReference type="AlphaFoldDB" id="A0A0P6XMX7"/>
<evidence type="ECO:0000313" key="2">
    <source>
        <dbReference type="Proteomes" id="UP000050277"/>
    </source>
</evidence>
<sequence>MNNTLCDYLWAQLQPLFIALEYKIRAQFQVPIFTNIHMYYNDSLTFCSSLGFGKTQHSDWIVFEVDIDYIDSGLELEGFIIHNHNPLRIAGPSYIFTTNNPMSKALIDAWIGEFKAFIDRYADHIKPIIESMES</sequence>
<organism evidence="1 2">
    <name type="scientific">Herpetosiphon geysericola</name>
    <dbReference type="NCBI Taxonomy" id="70996"/>
    <lineage>
        <taxon>Bacteria</taxon>
        <taxon>Bacillati</taxon>
        <taxon>Chloroflexota</taxon>
        <taxon>Chloroflexia</taxon>
        <taxon>Herpetosiphonales</taxon>
        <taxon>Herpetosiphonaceae</taxon>
        <taxon>Herpetosiphon</taxon>
    </lineage>
</organism>
<name>A0A0P6XMX7_9CHLR</name>
<dbReference type="EMBL" id="LGKP01000026">
    <property type="protein sequence ID" value="KPL84909.1"/>
    <property type="molecule type" value="Genomic_DNA"/>
</dbReference>
<gene>
    <name evidence="1" type="ORF">SE18_18675</name>
</gene>
<proteinExistence type="predicted"/>
<dbReference type="RefSeq" id="WP_054535980.1">
    <property type="nucleotide sequence ID" value="NZ_LGKP01000026.1"/>
</dbReference>
<accession>A0A0P6XMX7</accession>
<reference evidence="1 2" key="1">
    <citation type="submission" date="2015-07" db="EMBL/GenBank/DDBJ databases">
        <title>Whole genome sequence of Herpetosiphon geysericola DSM 7119.</title>
        <authorList>
            <person name="Hemp J."/>
            <person name="Ward L.M."/>
            <person name="Pace L.A."/>
            <person name="Fischer W.W."/>
        </authorList>
    </citation>
    <scope>NUCLEOTIDE SEQUENCE [LARGE SCALE GENOMIC DNA]</scope>
    <source>
        <strain evidence="1 2">DSM 7119</strain>
    </source>
</reference>
<keyword evidence="2" id="KW-1185">Reference proteome</keyword>
<comment type="caution">
    <text evidence="1">The sequence shown here is derived from an EMBL/GenBank/DDBJ whole genome shotgun (WGS) entry which is preliminary data.</text>
</comment>
<dbReference type="Proteomes" id="UP000050277">
    <property type="component" value="Unassembled WGS sequence"/>
</dbReference>
<evidence type="ECO:0000313" key="1">
    <source>
        <dbReference type="EMBL" id="KPL84909.1"/>
    </source>
</evidence>
<protein>
    <submittedName>
        <fullName evidence="1">Uncharacterized protein</fullName>
    </submittedName>
</protein>